<evidence type="ECO:0000256" key="1">
    <source>
        <dbReference type="SAM" id="SignalP"/>
    </source>
</evidence>
<dbReference type="InterPro" id="IPR021851">
    <property type="entry name" value="DUF3455"/>
</dbReference>
<dbReference type="RefSeq" id="WP_152837287.1">
    <property type="nucleotide sequence ID" value="NZ_WHUG01000002.1"/>
</dbReference>
<dbReference type="PANTHER" id="PTHR35567">
    <property type="entry name" value="MALATE DEHYDROGENASE (AFU_ORTHOLOGUE AFUA_2G13800)"/>
    <property type="match status" value="1"/>
</dbReference>
<dbReference type="Proteomes" id="UP000440498">
    <property type="component" value="Unassembled WGS sequence"/>
</dbReference>
<name>A0A6A7MYK6_9BURK</name>
<gene>
    <name evidence="2" type="ORF">GEV02_06680</name>
</gene>
<feature type="signal peptide" evidence="1">
    <location>
        <begin position="1"/>
        <end position="21"/>
    </location>
</feature>
<evidence type="ECO:0000313" key="2">
    <source>
        <dbReference type="EMBL" id="MQA37829.1"/>
    </source>
</evidence>
<dbReference type="EMBL" id="WHUG01000002">
    <property type="protein sequence ID" value="MQA37829.1"/>
    <property type="molecule type" value="Genomic_DNA"/>
</dbReference>
<dbReference type="Pfam" id="PF11937">
    <property type="entry name" value="DUF3455"/>
    <property type="match status" value="1"/>
</dbReference>
<dbReference type="AlphaFoldDB" id="A0A6A7MYK6"/>
<reference evidence="2 3" key="1">
    <citation type="submission" date="2019-10" db="EMBL/GenBank/DDBJ databases">
        <title>Two novel species isolated from a subtropical stream in China.</title>
        <authorList>
            <person name="Lu H."/>
        </authorList>
    </citation>
    <scope>NUCLEOTIDE SEQUENCE [LARGE SCALE GENOMIC DNA]</scope>
    <source>
        <strain evidence="2 3">FT29W</strain>
    </source>
</reference>
<feature type="chain" id="PRO_5025428635" evidence="1">
    <location>
        <begin position="22"/>
        <end position="176"/>
    </location>
</feature>
<dbReference type="PANTHER" id="PTHR35567:SF1">
    <property type="entry name" value="CONSERVED FUNGAL PROTEIN (AFU_ORTHOLOGUE AFUA_1G14230)"/>
    <property type="match status" value="1"/>
</dbReference>
<protein>
    <submittedName>
        <fullName evidence="2">DUF3455 domain-containing protein</fullName>
    </submittedName>
</protein>
<dbReference type="PROSITE" id="PS51257">
    <property type="entry name" value="PROKAR_LIPOPROTEIN"/>
    <property type="match status" value="1"/>
</dbReference>
<evidence type="ECO:0000313" key="3">
    <source>
        <dbReference type="Proteomes" id="UP000440498"/>
    </source>
</evidence>
<comment type="caution">
    <text evidence="2">The sequence shown here is derived from an EMBL/GenBank/DDBJ whole genome shotgun (WGS) entry which is preliminary data.</text>
</comment>
<accession>A0A6A7MYK6</accession>
<keyword evidence="3" id="KW-1185">Reference proteome</keyword>
<organism evidence="2 3">
    <name type="scientific">Rugamonas aquatica</name>
    <dbReference type="NCBI Taxonomy" id="2743357"/>
    <lineage>
        <taxon>Bacteria</taxon>
        <taxon>Pseudomonadati</taxon>
        <taxon>Pseudomonadota</taxon>
        <taxon>Betaproteobacteria</taxon>
        <taxon>Burkholderiales</taxon>
        <taxon>Oxalobacteraceae</taxon>
        <taxon>Telluria group</taxon>
        <taxon>Rugamonas</taxon>
    </lineage>
</organism>
<sequence>MNARIFHAAAIAAALSGCASAAFPPVAVPDALQPPAGQRLSLEANATGVQIYVCSAAKAGPAQAEWVFKAPEAALFDAAGAVIGKHYAGPTWEGNDGGKVVGEVKAKQDDPAGKAIPWLLLAAKSASGDGALGRVSYVQRVATEAGKAPADGCTAADLGKQARVPYKALYRFYVAG</sequence>
<proteinExistence type="predicted"/>
<keyword evidence="1" id="KW-0732">Signal</keyword>